<evidence type="ECO:0000313" key="17">
    <source>
        <dbReference type="EnsemblMetazoa" id="MDOA006331-PD"/>
    </source>
</evidence>
<evidence type="ECO:0000256" key="7">
    <source>
        <dbReference type="ARBA" id="ARBA00022827"/>
    </source>
</evidence>
<dbReference type="InterPro" id="IPR006050">
    <property type="entry name" value="DNA_photolyase_N"/>
</dbReference>
<dbReference type="GO" id="GO:0000719">
    <property type="term" value="P:photoreactive repair"/>
    <property type="evidence" value="ECO:0007669"/>
    <property type="project" value="TreeGrafter"/>
</dbReference>
<evidence type="ECO:0000256" key="12">
    <source>
        <dbReference type="ARBA" id="ARBA00033999"/>
    </source>
</evidence>
<dbReference type="FunFam" id="1.25.40.80:FF:000004">
    <property type="entry name" value="Deoxyribodipyrimidine photolyase"/>
    <property type="match status" value="1"/>
</dbReference>
<keyword evidence="7" id="KW-0274">FAD</keyword>
<comment type="catalytic activity">
    <reaction evidence="12">
        <text>cyclobutadipyrimidine (in DNA) = 2 pyrimidine residues (in DNA).</text>
        <dbReference type="EC" id="4.1.99.3"/>
    </reaction>
</comment>
<dbReference type="InterPro" id="IPR014729">
    <property type="entry name" value="Rossmann-like_a/b/a_fold"/>
</dbReference>
<organism evidence="17">
    <name type="scientific">Musca domestica</name>
    <name type="common">House fly</name>
    <dbReference type="NCBI Taxonomy" id="7370"/>
    <lineage>
        <taxon>Eukaryota</taxon>
        <taxon>Metazoa</taxon>
        <taxon>Ecdysozoa</taxon>
        <taxon>Arthropoda</taxon>
        <taxon>Hexapoda</taxon>
        <taxon>Insecta</taxon>
        <taxon>Pterygota</taxon>
        <taxon>Neoptera</taxon>
        <taxon>Endopterygota</taxon>
        <taxon>Diptera</taxon>
        <taxon>Brachycera</taxon>
        <taxon>Muscomorpha</taxon>
        <taxon>Muscoidea</taxon>
        <taxon>Muscidae</taxon>
        <taxon>Musca</taxon>
    </lineage>
</organism>
<accession>A0A1I8MLY4</accession>
<sequence length="543" mass="62594">MKVCFTNHLFRQLKFSASKRSFSAMKRARGAEVENSKSAKKQTNDAAAKPSESSPGKSTSNFIDNFKQQRLECASDVLQFSFKKKRVRILSKDQEVREDCNGPVVYWMSRDMRVQDNWAFLYAQRLALKLELPLVVVFCLVPKFSNATIRHYKFLLGGLEEVASECEELQIPFQLLMGPAKERLLEFMKEHDGAAVVCDFAPLRVPLQWVDDVKVGLEKACKCPLIQVDAHNVVPVWVASEKQEYGARTIRNKINSKLPEFLTEFPPVVKHKYKLKVALPNVDRKKAYESLECDMTVDEVPGIRPGYKAACKQLEEFCTKRIKLFGEKRNDPTINALSGLSPWFHFGQISVQRCVLAVRLNKNKYKESVEAFCEEAIVRRELADNFCYYNKNYDNLKGLHDWAAKTLNDHRKDKRSPCYSLEEFETAHTHDDLWNSAQLQLVKEGKMHGFLRMYWAKKILEWSESPEKALEIAILLNDKYSLDGRDPNGYVGCMWSIGGIHDQGWAERAIFGKIRYMNYQGCKRKFDVNAFVVRYGGKAYHKK</sequence>
<dbReference type="GO" id="GO:0003677">
    <property type="term" value="F:DNA binding"/>
    <property type="evidence" value="ECO:0007669"/>
    <property type="project" value="UniProtKB-KW"/>
</dbReference>
<evidence type="ECO:0000256" key="1">
    <source>
        <dbReference type="ARBA" id="ARBA00001974"/>
    </source>
</evidence>
<dbReference type="VEuPathDB" id="VectorBase:MDOMA2_007001"/>
<keyword evidence="9" id="KW-0234">DNA repair</keyword>
<reference evidence="17" key="1">
    <citation type="submission" date="2020-05" db="UniProtKB">
        <authorList>
            <consortium name="EnsemblMetazoa"/>
        </authorList>
    </citation>
    <scope>IDENTIFICATION</scope>
    <source>
        <strain evidence="17">Aabys</strain>
    </source>
</reference>
<proteinExistence type="inferred from homology"/>
<comment type="function">
    <text evidence="13">Involved in repair of UV radiation-induced DNA damage. Catalyzes the light-dependent monomerization (300-600 nm) of cyclobutyl pyrimidine dimers (in cis-syn configuration), which are formed between adjacent bases on the same DNA strand upon exposure to ultraviolet radiation.</text>
</comment>
<dbReference type="FunFam" id="1.10.579.10:FF:000002">
    <property type="entry name" value="Deoxyribodipyrimidine photolyase"/>
    <property type="match status" value="1"/>
</dbReference>
<evidence type="ECO:0000256" key="4">
    <source>
        <dbReference type="ARBA" id="ARBA00014046"/>
    </source>
</evidence>
<keyword evidence="8" id="KW-0238">DNA-binding</keyword>
<evidence type="ECO:0000256" key="13">
    <source>
        <dbReference type="ARBA" id="ARBA00059220"/>
    </source>
</evidence>
<dbReference type="STRING" id="7370.A0A1I8MLY4"/>
<feature type="domain" description="Photolyase/cryptochrome alpha/beta" evidence="16">
    <location>
        <begin position="102"/>
        <end position="236"/>
    </location>
</feature>
<dbReference type="SUPFAM" id="SSF48173">
    <property type="entry name" value="Cryptochrome/photolyase FAD-binding domain"/>
    <property type="match status" value="1"/>
</dbReference>
<evidence type="ECO:0000256" key="2">
    <source>
        <dbReference type="ARBA" id="ARBA00006409"/>
    </source>
</evidence>
<dbReference type="Gene3D" id="1.25.40.80">
    <property type="match status" value="1"/>
</dbReference>
<dbReference type="GO" id="GO:0009650">
    <property type="term" value="P:UV protection"/>
    <property type="evidence" value="ECO:0007669"/>
    <property type="project" value="UniProtKB-ARBA"/>
</dbReference>
<dbReference type="PANTHER" id="PTHR10211:SF0">
    <property type="entry name" value="DEOXYRIBODIPYRIMIDINE PHOTO-LYASE"/>
    <property type="match status" value="1"/>
</dbReference>
<keyword evidence="10" id="KW-0456">Lyase</keyword>
<dbReference type="PANTHER" id="PTHR10211">
    <property type="entry name" value="DEOXYRIBODIPYRIMIDINE PHOTOLYASE"/>
    <property type="match status" value="1"/>
</dbReference>
<evidence type="ECO:0000256" key="3">
    <source>
        <dbReference type="ARBA" id="ARBA00013149"/>
    </source>
</evidence>
<name>A0A1I8MLY4_MUSDO</name>
<dbReference type="PROSITE" id="PS01084">
    <property type="entry name" value="DNA_PHOTOLYASES_2_2"/>
    <property type="match status" value="1"/>
</dbReference>
<dbReference type="EC" id="4.1.99.3" evidence="3"/>
<dbReference type="RefSeq" id="XP_011296371.2">
    <property type="nucleotide sequence ID" value="XM_011298069.3"/>
</dbReference>
<evidence type="ECO:0000256" key="15">
    <source>
        <dbReference type="SAM" id="MobiDB-lite"/>
    </source>
</evidence>
<keyword evidence="6" id="KW-0227">DNA damage</keyword>
<evidence type="ECO:0000256" key="14">
    <source>
        <dbReference type="ARBA" id="ARBA00083107"/>
    </source>
</evidence>
<evidence type="ECO:0000259" key="16">
    <source>
        <dbReference type="PROSITE" id="PS51645"/>
    </source>
</evidence>
<dbReference type="Gene3D" id="3.40.50.620">
    <property type="entry name" value="HUPs"/>
    <property type="match status" value="1"/>
</dbReference>
<dbReference type="OrthoDB" id="496749at2759"/>
<dbReference type="SUPFAM" id="SSF52425">
    <property type="entry name" value="Cryptochrome/photolyase, N-terminal domain"/>
    <property type="match status" value="1"/>
</dbReference>
<dbReference type="Pfam" id="PF00875">
    <property type="entry name" value="DNA_photolyase"/>
    <property type="match status" value="1"/>
</dbReference>
<dbReference type="AlphaFoldDB" id="A0A1I8MLY4"/>
<comment type="cofactor">
    <cofactor evidence="1">
        <name>FAD</name>
        <dbReference type="ChEBI" id="CHEBI:57692"/>
    </cofactor>
</comment>
<dbReference type="InterPro" id="IPR032673">
    <property type="entry name" value="DNA_photolyase_2_CS"/>
</dbReference>
<dbReference type="GO" id="GO:0003904">
    <property type="term" value="F:deoxyribodipyrimidine photo-lyase activity"/>
    <property type="evidence" value="ECO:0007669"/>
    <property type="project" value="UniProtKB-EC"/>
</dbReference>
<dbReference type="InterPro" id="IPR036134">
    <property type="entry name" value="Crypto/Photolyase_FAD-like_sf"/>
</dbReference>
<dbReference type="PROSITE" id="PS51645">
    <property type="entry name" value="PHR_CRY_ALPHA_BETA"/>
    <property type="match status" value="1"/>
</dbReference>
<protein>
    <recommendedName>
        <fullName evidence="4">Deoxyribodipyrimidine photo-lyase</fullName>
        <ecNumber evidence="3">4.1.99.3</ecNumber>
    </recommendedName>
    <alternativeName>
        <fullName evidence="11">DNA photolyase</fullName>
    </alternativeName>
    <alternativeName>
        <fullName evidence="14">Photoreactivating enzyme</fullName>
    </alternativeName>
</protein>
<evidence type="ECO:0000256" key="6">
    <source>
        <dbReference type="ARBA" id="ARBA00022763"/>
    </source>
</evidence>
<evidence type="ECO:0000256" key="9">
    <source>
        <dbReference type="ARBA" id="ARBA00023204"/>
    </source>
</evidence>
<evidence type="ECO:0000256" key="11">
    <source>
        <dbReference type="ARBA" id="ARBA00031671"/>
    </source>
</evidence>
<gene>
    <name evidence="17" type="primary">101901733</name>
</gene>
<evidence type="ECO:0000256" key="8">
    <source>
        <dbReference type="ARBA" id="ARBA00023125"/>
    </source>
</evidence>
<comment type="similarity">
    <text evidence="2">Belongs to the DNA photolyase class-2 family.</text>
</comment>
<dbReference type="InterPro" id="IPR036155">
    <property type="entry name" value="Crypto/Photolyase_N_sf"/>
</dbReference>
<dbReference type="EnsemblMetazoa" id="MDOA006331-RD">
    <property type="protein sequence ID" value="MDOA006331-PD"/>
    <property type="gene ID" value="MDOA006331"/>
</dbReference>
<evidence type="ECO:0000256" key="10">
    <source>
        <dbReference type="ARBA" id="ARBA00023239"/>
    </source>
</evidence>
<dbReference type="PROSITE" id="PS01083">
    <property type="entry name" value="DNA_PHOTOLYASES_2_1"/>
    <property type="match status" value="1"/>
</dbReference>
<dbReference type="FunFam" id="3.40.50.620:FF:000110">
    <property type="entry name" value="Deoxyribodipyrimidine photolyase"/>
    <property type="match status" value="1"/>
</dbReference>
<dbReference type="eggNOG" id="KOG0133">
    <property type="taxonomic scope" value="Eukaryota"/>
</dbReference>
<dbReference type="InterPro" id="IPR008148">
    <property type="entry name" value="DNA_photolyase_2"/>
</dbReference>
<dbReference type="InterPro" id="IPR052219">
    <property type="entry name" value="Photolyase_Class-2"/>
</dbReference>
<dbReference type="KEGG" id="mde:101901733"/>
<dbReference type="NCBIfam" id="TIGR00591">
    <property type="entry name" value="phr2"/>
    <property type="match status" value="1"/>
</dbReference>
<dbReference type="Gene3D" id="1.10.579.10">
    <property type="entry name" value="DNA Cyclobutane Dipyrimidine Photolyase, subunit A, domain 3"/>
    <property type="match status" value="1"/>
</dbReference>
<keyword evidence="5" id="KW-0285">Flavoprotein</keyword>
<evidence type="ECO:0000256" key="5">
    <source>
        <dbReference type="ARBA" id="ARBA00022630"/>
    </source>
</evidence>
<dbReference type="VEuPathDB" id="VectorBase:MDOA006331"/>
<feature type="region of interest" description="Disordered" evidence="15">
    <location>
        <begin position="28"/>
        <end position="59"/>
    </location>
</feature>